<dbReference type="Gene3D" id="3.40.50.150">
    <property type="entry name" value="Vaccinia Virus protein VP39"/>
    <property type="match status" value="1"/>
</dbReference>
<evidence type="ECO:0000313" key="8">
    <source>
        <dbReference type="Proteomes" id="UP000185596"/>
    </source>
</evidence>
<evidence type="ECO:0000256" key="6">
    <source>
        <dbReference type="RuleBase" id="RU362030"/>
    </source>
</evidence>
<protein>
    <recommendedName>
        <fullName evidence="6">S-adenosyl-L-methionine-dependent methyltransferase</fullName>
        <ecNumber evidence="6">2.1.1.-</ecNumber>
    </recommendedName>
</protein>
<accession>A0A1Q8CTG9</accession>
<dbReference type="InterPro" id="IPR029063">
    <property type="entry name" value="SAM-dependent_MTases_sf"/>
</dbReference>
<evidence type="ECO:0000256" key="1">
    <source>
        <dbReference type="ARBA" id="ARBA00003907"/>
    </source>
</evidence>
<dbReference type="EMBL" id="MSIE01000015">
    <property type="protein sequence ID" value="OLF17656.1"/>
    <property type="molecule type" value="Genomic_DNA"/>
</dbReference>
<dbReference type="SUPFAM" id="SSF53335">
    <property type="entry name" value="S-adenosyl-L-methionine-dependent methyltransferases"/>
    <property type="match status" value="1"/>
</dbReference>
<sequence length="144" mass="15636">MAAAQVRVFELDHPEVLGFKQGVLGSRTATVQHVPMGTDLREGWPAELVARGFRPDLPTAWLVEGLLVYLSAHEAEQLFATIGELSAPASRIGWSTSAGRCWSRGRRPTHSPQAKTGRCTHWSRCGATNSPRTPGRGCCVTADR</sequence>
<dbReference type="GO" id="GO:0008168">
    <property type="term" value="F:methyltransferase activity"/>
    <property type="evidence" value="ECO:0007669"/>
    <property type="project" value="UniProtKB-UniRule"/>
</dbReference>
<keyword evidence="3 6" id="KW-0489">Methyltransferase</keyword>
<dbReference type="STRING" id="1912961.BU204_10600"/>
<dbReference type="Pfam" id="PF04072">
    <property type="entry name" value="LCM"/>
    <property type="match status" value="1"/>
</dbReference>
<dbReference type="AlphaFoldDB" id="A0A1Q8CTG9"/>
<evidence type="ECO:0000256" key="5">
    <source>
        <dbReference type="ARBA" id="ARBA00022691"/>
    </source>
</evidence>
<dbReference type="OrthoDB" id="9806164at2"/>
<evidence type="ECO:0000256" key="4">
    <source>
        <dbReference type="ARBA" id="ARBA00022679"/>
    </source>
</evidence>
<reference evidence="7 8" key="1">
    <citation type="submission" date="2016-12" db="EMBL/GenBank/DDBJ databases">
        <title>The draft genome sequence of Actinophytocola sp. 11-183.</title>
        <authorList>
            <person name="Wang W."/>
            <person name="Yuan L."/>
        </authorList>
    </citation>
    <scope>NUCLEOTIDE SEQUENCE [LARGE SCALE GENOMIC DNA]</scope>
    <source>
        <strain evidence="7 8">11-183</strain>
    </source>
</reference>
<dbReference type="NCBIfam" id="TIGR00027">
    <property type="entry name" value="mthyl_TIGR00027"/>
    <property type="match status" value="1"/>
</dbReference>
<dbReference type="PANTHER" id="PTHR43619">
    <property type="entry name" value="S-ADENOSYL-L-METHIONINE-DEPENDENT METHYLTRANSFERASE YKTD-RELATED"/>
    <property type="match status" value="1"/>
</dbReference>
<dbReference type="RefSeq" id="WP_075125448.1">
    <property type="nucleotide sequence ID" value="NZ_MSIE01000015.1"/>
</dbReference>
<dbReference type="InterPro" id="IPR011610">
    <property type="entry name" value="SAM_mthyl_Trfase_ML2640-like"/>
</dbReference>
<comment type="function">
    <text evidence="1 6">Exhibits S-adenosyl-L-methionine-dependent methyltransferase activity.</text>
</comment>
<evidence type="ECO:0000256" key="3">
    <source>
        <dbReference type="ARBA" id="ARBA00022603"/>
    </source>
</evidence>
<dbReference type="GO" id="GO:0032259">
    <property type="term" value="P:methylation"/>
    <property type="evidence" value="ECO:0007669"/>
    <property type="project" value="UniProtKB-KW"/>
</dbReference>
<name>A0A1Q8CTG9_9PSEU</name>
<dbReference type="Proteomes" id="UP000185596">
    <property type="component" value="Unassembled WGS sequence"/>
</dbReference>
<comment type="caution">
    <text evidence="7">The sequence shown here is derived from an EMBL/GenBank/DDBJ whole genome shotgun (WGS) entry which is preliminary data.</text>
</comment>
<dbReference type="InterPro" id="IPR007213">
    <property type="entry name" value="Ppm1/Ppm2/Tcmp"/>
</dbReference>
<organism evidence="7 8">
    <name type="scientific">Actinophytocola xanthii</name>
    <dbReference type="NCBI Taxonomy" id="1912961"/>
    <lineage>
        <taxon>Bacteria</taxon>
        <taxon>Bacillati</taxon>
        <taxon>Actinomycetota</taxon>
        <taxon>Actinomycetes</taxon>
        <taxon>Pseudonocardiales</taxon>
        <taxon>Pseudonocardiaceae</taxon>
    </lineage>
</organism>
<keyword evidence="4" id="KW-0808">Transferase</keyword>
<comment type="similarity">
    <text evidence="2 6">Belongs to the UPF0677 family.</text>
</comment>
<keyword evidence="8" id="KW-1185">Reference proteome</keyword>
<evidence type="ECO:0000256" key="2">
    <source>
        <dbReference type="ARBA" id="ARBA00008138"/>
    </source>
</evidence>
<evidence type="ECO:0000313" key="7">
    <source>
        <dbReference type="EMBL" id="OLF17656.1"/>
    </source>
</evidence>
<dbReference type="PANTHER" id="PTHR43619:SF2">
    <property type="entry name" value="S-ADENOSYL-L-METHIONINE-DEPENDENT METHYLTRANSFERASES SUPERFAMILY PROTEIN"/>
    <property type="match status" value="1"/>
</dbReference>
<keyword evidence="5 6" id="KW-0949">S-adenosyl-L-methionine</keyword>
<proteinExistence type="inferred from homology"/>
<dbReference type="EC" id="2.1.1.-" evidence="6"/>
<gene>
    <name evidence="7" type="ORF">BU204_10600</name>
</gene>